<dbReference type="Proteomes" id="UP000050525">
    <property type="component" value="Unassembled WGS sequence"/>
</dbReference>
<sequence length="70" mass="8424">MAFFILIVNCNLLEVREEEAAITLCTLKYHKIYTQQPGWILLCWAVTLFPTCLTLVQYYVKRRKLYMQNY</sequence>
<protein>
    <submittedName>
        <fullName evidence="2">Uncharacterized protein</fullName>
    </submittedName>
</protein>
<name>A0A151N3T1_ALLMI</name>
<gene>
    <name evidence="2" type="ORF">Y1Q_0016558</name>
</gene>
<reference evidence="2 3" key="1">
    <citation type="journal article" date="2012" name="Genome Biol.">
        <title>Sequencing three crocodilian genomes to illuminate the evolution of archosaurs and amniotes.</title>
        <authorList>
            <person name="St John J.A."/>
            <person name="Braun E.L."/>
            <person name="Isberg S.R."/>
            <person name="Miles L.G."/>
            <person name="Chong A.Y."/>
            <person name="Gongora J."/>
            <person name="Dalzell P."/>
            <person name="Moran C."/>
            <person name="Bed'hom B."/>
            <person name="Abzhanov A."/>
            <person name="Burgess S.C."/>
            <person name="Cooksey A.M."/>
            <person name="Castoe T.A."/>
            <person name="Crawford N.G."/>
            <person name="Densmore L.D."/>
            <person name="Drew J.C."/>
            <person name="Edwards S.V."/>
            <person name="Faircloth B.C."/>
            <person name="Fujita M.K."/>
            <person name="Greenwold M.J."/>
            <person name="Hoffmann F.G."/>
            <person name="Howard J.M."/>
            <person name="Iguchi T."/>
            <person name="Janes D.E."/>
            <person name="Khan S.Y."/>
            <person name="Kohno S."/>
            <person name="de Koning A.J."/>
            <person name="Lance S.L."/>
            <person name="McCarthy F.M."/>
            <person name="McCormack J.E."/>
            <person name="Merchant M.E."/>
            <person name="Peterson D.G."/>
            <person name="Pollock D.D."/>
            <person name="Pourmand N."/>
            <person name="Raney B.J."/>
            <person name="Roessler K.A."/>
            <person name="Sanford J.R."/>
            <person name="Sawyer R.H."/>
            <person name="Schmidt C.J."/>
            <person name="Triplett E.W."/>
            <person name="Tuberville T.D."/>
            <person name="Venegas-Anaya M."/>
            <person name="Howard J.T."/>
            <person name="Jarvis E.D."/>
            <person name="Guillette L.J.Jr."/>
            <person name="Glenn T.C."/>
            <person name="Green R.E."/>
            <person name="Ray D.A."/>
        </authorList>
    </citation>
    <scope>NUCLEOTIDE SEQUENCE [LARGE SCALE GENOMIC DNA]</scope>
    <source>
        <strain evidence="2">KSC_2009_1</strain>
    </source>
</reference>
<dbReference type="EMBL" id="AKHW03004113">
    <property type="protein sequence ID" value="KYO31239.1"/>
    <property type="molecule type" value="Genomic_DNA"/>
</dbReference>
<feature type="transmembrane region" description="Helical" evidence="1">
    <location>
        <begin position="39"/>
        <end position="60"/>
    </location>
</feature>
<keyword evidence="1" id="KW-1133">Transmembrane helix</keyword>
<keyword evidence="1" id="KW-0472">Membrane</keyword>
<organism evidence="2 3">
    <name type="scientific">Alligator mississippiensis</name>
    <name type="common">American alligator</name>
    <dbReference type="NCBI Taxonomy" id="8496"/>
    <lineage>
        <taxon>Eukaryota</taxon>
        <taxon>Metazoa</taxon>
        <taxon>Chordata</taxon>
        <taxon>Craniata</taxon>
        <taxon>Vertebrata</taxon>
        <taxon>Euteleostomi</taxon>
        <taxon>Archelosauria</taxon>
        <taxon>Archosauria</taxon>
        <taxon>Crocodylia</taxon>
        <taxon>Alligatoridae</taxon>
        <taxon>Alligatorinae</taxon>
        <taxon>Alligator</taxon>
    </lineage>
</organism>
<keyword evidence="1" id="KW-0812">Transmembrane</keyword>
<evidence type="ECO:0000256" key="1">
    <source>
        <dbReference type="SAM" id="Phobius"/>
    </source>
</evidence>
<evidence type="ECO:0000313" key="2">
    <source>
        <dbReference type="EMBL" id="KYO31239.1"/>
    </source>
</evidence>
<evidence type="ECO:0000313" key="3">
    <source>
        <dbReference type="Proteomes" id="UP000050525"/>
    </source>
</evidence>
<accession>A0A151N3T1</accession>
<keyword evidence="3" id="KW-1185">Reference proteome</keyword>
<dbReference type="AlphaFoldDB" id="A0A151N3T1"/>
<comment type="caution">
    <text evidence="2">The sequence shown here is derived from an EMBL/GenBank/DDBJ whole genome shotgun (WGS) entry which is preliminary data.</text>
</comment>
<proteinExistence type="predicted"/>